<comment type="caution">
    <text evidence="2">The sequence shown here is derived from an EMBL/GenBank/DDBJ whole genome shotgun (WGS) entry which is preliminary data.</text>
</comment>
<keyword evidence="1" id="KW-0732">Signal</keyword>
<dbReference type="AlphaFoldDB" id="A0A5M6ZSV8"/>
<accession>A0A5M6ZSV8</accession>
<keyword evidence="3" id="KW-1185">Reference proteome</keyword>
<name>A0A5M6ZSV8_9PROT</name>
<dbReference type="Proteomes" id="UP000325122">
    <property type="component" value="Unassembled WGS sequence"/>
</dbReference>
<reference evidence="2 3" key="1">
    <citation type="submission" date="2019-09" db="EMBL/GenBank/DDBJ databases">
        <authorList>
            <person name="Kevbrin V."/>
            <person name="Grouzdev D.S."/>
        </authorList>
    </citation>
    <scope>NUCLEOTIDE SEQUENCE [LARGE SCALE GENOMIC DNA]</scope>
    <source>
        <strain evidence="2 3">G-192</strain>
    </source>
</reference>
<dbReference type="EMBL" id="VWOJ01000001">
    <property type="protein sequence ID" value="KAA5805411.1"/>
    <property type="molecule type" value="Genomic_DNA"/>
</dbReference>
<feature type="signal peptide" evidence="1">
    <location>
        <begin position="1"/>
        <end position="17"/>
    </location>
</feature>
<evidence type="ECO:0000256" key="1">
    <source>
        <dbReference type="SAM" id="SignalP"/>
    </source>
</evidence>
<evidence type="ECO:0000313" key="2">
    <source>
        <dbReference type="EMBL" id="KAA5805411.1"/>
    </source>
</evidence>
<organism evidence="2 3">
    <name type="scientific">Alkalicaulis satelles</name>
    <dbReference type="NCBI Taxonomy" id="2609175"/>
    <lineage>
        <taxon>Bacteria</taxon>
        <taxon>Pseudomonadati</taxon>
        <taxon>Pseudomonadota</taxon>
        <taxon>Alphaproteobacteria</taxon>
        <taxon>Maricaulales</taxon>
        <taxon>Maricaulaceae</taxon>
        <taxon>Alkalicaulis</taxon>
    </lineage>
</organism>
<dbReference type="RefSeq" id="WP_150022443.1">
    <property type="nucleotide sequence ID" value="NZ_VWOJ01000001.1"/>
</dbReference>
<sequence length="126" mass="13333">MLISALALMLTAPDAPAGTGTLWLDGQAIPMTVSGCGVDTETASASGETPDGQSVSIMLMRWPGMHSLSVTYDNSQWVHRGPEDSDAAPDIRRWSDDGVLSAAGAAAVFPPIREDQMEVRFEGRCP</sequence>
<gene>
    <name evidence="2" type="ORF">F1654_05380</name>
</gene>
<feature type="chain" id="PRO_5024455421" evidence="1">
    <location>
        <begin position="18"/>
        <end position="126"/>
    </location>
</feature>
<evidence type="ECO:0000313" key="3">
    <source>
        <dbReference type="Proteomes" id="UP000325122"/>
    </source>
</evidence>
<proteinExistence type="predicted"/>
<protein>
    <submittedName>
        <fullName evidence="2">Uncharacterized protein</fullName>
    </submittedName>
</protein>